<keyword evidence="4" id="KW-1185">Reference proteome</keyword>
<dbReference type="InterPro" id="IPR013096">
    <property type="entry name" value="Cupin_2"/>
</dbReference>
<dbReference type="GO" id="GO:0046872">
    <property type="term" value="F:metal ion binding"/>
    <property type="evidence" value="ECO:0007669"/>
    <property type="project" value="UniProtKB-KW"/>
</dbReference>
<name>A0A401J9U1_9PROT</name>
<proteinExistence type="predicted"/>
<dbReference type="SUPFAM" id="SSF51182">
    <property type="entry name" value="RmlC-like cupins"/>
    <property type="match status" value="1"/>
</dbReference>
<evidence type="ECO:0000259" key="2">
    <source>
        <dbReference type="Pfam" id="PF07883"/>
    </source>
</evidence>
<dbReference type="Pfam" id="PF07883">
    <property type="entry name" value="Cupin_2"/>
    <property type="match status" value="1"/>
</dbReference>
<dbReference type="Gene3D" id="2.60.120.10">
    <property type="entry name" value="Jelly Rolls"/>
    <property type="match status" value="1"/>
</dbReference>
<dbReference type="InterPro" id="IPR014710">
    <property type="entry name" value="RmlC-like_jellyroll"/>
</dbReference>
<accession>A0A401J9U1</accession>
<feature type="domain" description="Cupin type-2" evidence="2">
    <location>
        <begin position="51"/>
        <end position="122"/>
    </location>
</feature>
<dbReference type="OrthoDB" id="116921at2"/>
<dbReference type="Proteomes" id="UP000286806">
    <property type="component" value="Unassembled WGS sequence"/>
</dbReference>
<dbReference type="PANTHER" id="PTHR35848">
    <property type="entry name" value="OXALATE-BINDING PROTEIN"/>
    <property type="match status" value="1"/>
</dbReference>
<comment type="caution">
    <text evidence="3">The sequence shown here is derived from an EMBL/GenBank/DDBJ whole genome shotgun (WGS) entry which is preliminary data.</text>
</comment>
<dbReference type="CDD" id="cd02224">
    <property type="entry name" value="cupin_SPO2919-like"/>
    <property type="match status" value="1"/>
</dbReference>
<gene>
    <name evidence="3" type="ORF">SFMTTN_0194</name>
</gene>
<keyword evidence="1" id="KW-0479">Metal-binding</keyword>
<evidence type="ECO:0000256" key="1">
    <source>
        <dbReference type="ARBA" id="ARBA00022723"/>
    </source>
</evidence>
<dbReference type="AlphaFoldDB" id="A0A401J9U1"/>
<organism evidence="3 4">
    <name type="scientific">Sulfuriferula multivorans</name>
    <dbReference type="NCBI Taxonomy" id="1559896"/>
    <lineage>
        <taxon>Bacteria</taxon>
        <taxon>Pseudomonadati</taxon>
        <taxon>Pseudomonadota</taxon>
        <taxon>Betaproteobacteria</taxon>
        <taxon>Nitrosomonadales</taxon>
        <taxon>Sulfuricellaceae</taxon>
        <taxon>Sulfuriferula</taxon>
    </lineage>
</organism>
<dbReference type="RefSeq" id="WP_124703230.1">
    <property type="nucleotide sequence ID" value="NZ_BGOW01000001.1"/>
</dbReference>
<dbReference type="EMBL" id="BGOW01000001">
    <property type="protein sequence ID" value="GBL44399.1"/>
    <property type="molecule type" value="Genomic_DNA"/>
</dbReference>
<evidence type="ECO:0000313" key="4">
    <source>
        <dbReference type="Proteomes" id="UP000286806"/>
    </source>
</evidence>
<protein>
    <submittedName>
        <fullName evidence="3">Auxin-binding protein, putative</fullName>
    </submittedName>
</protein>
<dbReference type="InterPro" id="IPR011051">
    <property type="entry name" value="RmlC_Cupin_sf"/>
</dbReference>
<sequence length="172" mass="18649">MIKPIINISEVELLPRPAAFAATGEAAQRFDARMGFVASLIGAQKLGYNITAVPPGKRAFPFHNHRVNEEMFFILEGSGEVRIGEAVYPVKAGDIVACPPGGKETAHQFINTGAAEMKYLAVSTRLSPEIAEYPDSGKFGILAEFPSDAGNAPQTFRFVGRESKSIDYWEGE</sequence>
<dbReference type="InterPro" id="IPR051610">
    <property type="entry name" value="GPI/OXD"/>
</dbReference>
<dbReference type="PANTHER" id="PTHR35848:SF6">
    <property type="entry name" value="CUPIN TYPE-2 DOMAIN-CONTAINING PROTEIN"/>
    <property type="match status" value="1"/>
</dbReference>
<evidence type="ECO:0000313" key="3">
    <source>
        <dbReference type="EMBL" id="GBL44399.1"/>
    </source>
</evidence>
<reference evidence="3 4" key="1">
    <citation type="journal article" date="2019" name="Front. Microbiol.">
        <title>Genomes of Neutrophilic Sulfur-Oxidizing Chemolithoautotrophs Representing 9 Proteobacterial Species From 8 Genera.</title>
        <authorList>
            <person name="Watanabe T."/>
            <person name="Kojima H."/>
            <person name="Umezawa K."/>
            <person name="Hori C."/>
            <person name="Takasuka T.E."/>
            <person name="Kato Y."/>
            <person name="Fukui M."/>
        </authorList>
    </citation>
    <scope>NUCLEOTIDE SEQUENCE [LARGE SCALE GENOMIC DNA]</scope>
    <source>
        <strain evidence="3 4">TTN</strain>
    </source>
</reference>